<dbReference type="CDD" id="cd23509">
    <property type="entry name" value="Gnk2-like"/>
    <property type="match status" value="2"/>
</dbReference>
<comment type="subcellular location">
    <subcellularLocation>
        <location evidence="1">Secreted</location>
    </subcellularLocation>
</comment>
<dbReference type="InterPro" id="IPR038408">
    <property type="entry name" value="GNK2_sf"/>
</dbReference>
<dbReference type="PANTHER" id="PTHR32411">
    <property type="entry name" value="CYSTEINE-RICH REPEAT SECRETORY PROTEIN 38-RELATED"/>
    <property type="match status" value="1"/>
</dbReference>
<proteinExistence type="inferred from homology"/>
<comment type="similarity">
    <text evidence="5">Belongs to the cysteine-rich repeat secretory protein family.</text>
</comment>
<evidence type="ECO:0000256" key="1">
    <source>
        <dbReference type="ARBA" id="ARBA00004613"/>
    </source>
</evidence>
<dbReference type="Gene3D" id="3.30.430.20">
    <property type="entry name" value="Gnk2 domain, C-X8-C-X2-C motif"/>
    <property type="match status" value="2"/>
</dbReference>
<dbReference type="InterPro" id="IPR050581">
    <property type="entry name" value="CRR_secretory_protein"/>
</dbReference>
<evidence type="ECO:0000313" key="9">
    <source>
        <dbReference type="Proteomes" id="UP001159364"/>
    </source>
</evidence>
<evidence type="ECO:0000256" key="5">
    <source>
        <dbReference type="ARBA" id="ARBA00038515"/>
    </source>
</evidence>
<dbReference type="GO" id="GO:0005576">
    <property type="term" value="C:extracellular region"/>
    <property type="evidence" value="ECO:0007669"/>
    <property type="project" value="UniProtKB-SubCell"/>
</dbReference>
<dbReference type="PANTHER" id="PTHR32411:SF43">
    <property type="entry name" value="CYSTEINE-RICH REPEAT SECRETORY PROTEIN 38"/>
    <property type="match status" value="1"/>
</dbReference>
<accession>A0AAV8SAZ6</accession>
<keyword evidence="4" id="KW-0677">Repeat</keyword>
<name>A0AAV8SAZ6_9ROSI</name>
<keyword evidence="9" id="KW-1185">Reference proteome</keyword>
<evidence type="ECO:0000259" key="7">
    <source>
        <dbReference type="PROSITE" id="PS51473"/>
    </source>
</evidence>
<dbReference type="EMBL" id="JAIWQS010000012">
    <property type="protein sequence ID" value="KAJ8749210.1"/>
    <property type="molecule type" value="Genomic_DNA"/>
</dbReference>
<evidence type="ECO:0000256" key="3">
    <source>
        <dbReference type="ARBA" id="ARBA00022729"/>
    </source>
</evidence>
<gene>
    <name evidence="8" type="ORF">K2173_018684</name>
</gene>
<sequence>MFSTKSASAFYLLSFAVLFQAVLGAKPIQHQCSIIKFMGDKNYESNVKQVTELLVDQTPSTGFSKQSVGNPFAKVYGLSLCRGDIKAKDCKACLVEASKEIESLCPKTRMAVIWSDNCMFKYSYLNFFGIVDYLNYYSNYNVYNKIKYEPGFTDSRNNFLDHLVDQVHKNLNMFAVGHTKVGKSKLYGMAQCTRDLSKSDCKHCLKSAVNKFKSSKNGKSTGWFGYGSCSIRCEAYPF</sequence>
<evidence type="ECO:0000256" key="4">
    <source>
        <dbReference type="ARBA" id="ARBA00022737"/>
    </source>
</evidence>
<feature type="signal peptide" evidence="6">
    <location>
        <begin position="1"/>
        <end position="24"/>
    </location>
</feature>
<protein>
    <recommendedName>
        <fullName evidence="7">Gnk2-homologous domain-containing protein</fullName>
    </recommendedName>
</protein>
<dbReference type="Proteomes" id="UP001159364">
    <property type="component" value="Linkage Group LG12"/>
</dbReference>
<keyword evidence="2" id="KW-0964">Secreted</keyword>
<feature type="chain" id="PRO_5043900026" description="Gnk2-homologous domain-containing protein" evidence="6">
    <location>
        <begin position="25"/>
        <end position="238"/>
    </location>
</feature>
<organism evidence="8 9">
    <name type="scientific">Erythroxylum novogranatense</name>
    <dbReference type="NCBI Taxonomy" id="1862640"/>
    <lineage>
        <taxon>Eukaryota</taxon>
        <taxon>Viridiplantae</taxon>
        <taxon>Streptophyta</taxon>
        <taxon>Embryophyta</taxon>
        <taxon>Tracheophyta</taxon>
        <taxon>Spermatophyta</taxon>
        <taxon>Magnoliopsida</taxon>
        <taxon>eudicotyledons</taxon>
        <taxon>Gunneridae</taxon>
        <taxon>Pentapetalae</taxon>
        <taxon>rosids</taxon>
        <taxon>fabids</taxon>
        <taxon>Malpighiales</taxon>
        <taxon>Erythroxylaceae</taxon>
        <taxon>Erythroxylum</taxon>
    </lineage>
</organism>
<comment type="caution">
    <text evidence="8">The sequence shown here is derived from an EMBL/GenBank/DDBJ whole genome shotgun (WGS) entry which is preliminary data.</text>
</comment>
<evidence type="ECO:0000256" key="2">
    <source>
        <dbReference type="ARBA" id="ARBA00022525"/>
    </source>
</evidence>
<dbReference type="PROSITE" id="PS51473">
    <property type="entry name" value="GNK2"/>
    <property type="match status" value="2"/>
</dbReference>
<evidence type="ECO:0000256" key="6">
    <source>
        <dbReference type="SAM" id="SignalP"/>
    </source>
</evidence>
<evidence type="ECO:0000313" key="8">
    <source>
        <dbReference type="EMBL" id="KAJ8749210.1"/>
    </source>
</evidence>
<feature type="domain" description="Gnk2-homologous" evidence="7">
    <location>
        <begin position="25"/>
        <end position="127"/>
    </location>
</feature>
<dbReference type="InterPro" id="IPR002902">
    <property type="entry name" value="GNK2"/>
</dbReference>
<dbReference type="Pfam" id="PF01657">
    <property type="entry name" value="Stress-antifung"/>
    <property type="match status" value="2"/>
</dbReference>
<reference evidence="8 9" key="1">
    <citation type="submission" date="2021-09" db="EMBL/GenBank/DDBJ databases">
        <title>Genomic insights and catalytic innovation underlie evolution of tropane alkaloids biosynthesis.</title>
        <authorList>
            <person name="Wang Y.-J."/>
            <person name="Tian T."/>
            <person name="Huang J.-P."/>
            <person name="Huang S.-X."/>
        </authorList>
    </citation>
    <scope>NUCLEOTIDE SEQUENCE [LARGE SCALE GENOMIC DNA]</scope>
    <source>
        <strain evidence="8">KIB-2018</strain>
        <tissue evidence="8">Leaf</tissue>
    </source>
</reference>
<dbReference type="AlphaFoldDB" id="A0AAV8SAZ6"/>
<keyword evidence="3 6" id="KW-0732">Signal</keyword>
<feature type="domain" description="Gnk2-homologous" evidence="7">
    <location>
        <begin position="133"/>
        <end position="238"/>
    </location>
</feature>